<protein>
    <recommendedName>
        <fullName evidence="2">Transposase-associated domain-containing protein</fullName>
    </recommendedName>
</protein>
<name>A0A6J5XHW1_PRUAR</name>
<dbReference type="Pfam" id="PF13963">
    <property type="entry name" value="Transpos_assoc"/>
    <property type="match status" value="1"/>
</dbReference>
<dbReference type="Proteomes" id="UP000507245">
    <property type="component" value="Unassembled WGS sequence"/>
</dbReference>
<proteinExistence type="predicted"/>
<evidence type="ECO:0000259" key="2">
    <source>
        <dbReference type="Pfam" id="PF13963"/>
    </source>
</evidence>
<feature type="domain" description="Transposase-associated" evidence="2">
    <location>
        <begin position="5"/>
        <end position="78"/>
    </location>
</feature>
<dbReference type="InterPro" id="IPR029480">
    <property type="entry name" value="Transpos_assoc"/>
</dbReference>
<reference evidence="4" key="1">
    <citation type="journal article" date="2020" name="Genome Biol.">
        <title>Gamete binning: chromosome-level and haplotype-resolved genome assembly enabled by high-throughput single-cell sequencing of gamete genomes.</title>
        <authorList>
            <person name="Campoy J.A."/>
            <person name="Sun H."/>
            <person name="Goel M."/>
            <person name="Jiao W.-B."/>
            <person name="Folz-Donahue K."/>
            <person name="Wang N."/>
            <person name="Rubio M."/>
            <person name="Liu C."/>
            <person name="Kukat C."/>
            <person name="Ruiz D."/>
            <person name="Huettel B."/>
            <person name="Schneeberger K."/>
        </authorList>
    </citation>
    <scope>NUCLEOTIDE SEQUENCE [LARGE SCALE GENOMIC DNA]</scope>
    <source>
        <strain evidence="4">cv. Rojo Pasion</strain>
    </source>
</reference>
<accession>A0A6J5XHW1</accession>
<feature type="compositionally biased region" description="Acidic residues" evidence="1">
    <location>
        <begin position="80"/>
        <end position="98"/>
    </location>
</feature>
<evidence type="ECO:0000313" key="3">
    <source>
        <dbReference type="EMBL" id="CAB4313526.1"/>
    </source>
</evidence>
<keyword evidence="4" id="KW-1185">Reference proteome</keyword>
<evidence type="ECO:0000313" key="4">
    <source>
        <dbReference type="Proteomes" id="UP000507245"/>
    </source>
</evidence>
<dbReference type="OrthoDB" id="1932595at2759"/>
<organism evidence="3 4">
    <name type="scientific">Prunus armeniaca</name>
    <name type="common">Apricot</name>
    <name type="synonym">Armeniaca vulgaris</name>
    <dbReference type="NCBI Taxonomy" id="36596"/>
    <lineage>
        <taxon>Eukaryota</taxon>
        <taxon>Viridiplantae</taxon>
        <taxon>Streptophyta</taxon>
        <taxon>Embryophyta</taxon>
        <taxon>Tracheophyta</taxon>
        <taxon>Spermatophyta</taxon>
        <taxon>Magnoliopsida</taxon>
        <taxon>eudicotyledons</taxon>
        <taxon>Gunneridae</taxon>
        <taxon>Pentapetalae</taxon>
        <taxon>rosids</taxon>
        <taxon>fabids</taxon>
        <taxon>Rosales</taxon>
        <taxon>Rosaceae</taxon>
        <taxon>Amygdaloideae</taxon>
        <taxon>Amygdaleae</taxon>
        <taxon>Prunus</taxon>
    </lineage>
</organism>
<evidence type="ECO:0000256" key="1">
    <source>
        <dbReference type="SAM" id="MobiDB-lite"/>
    </source>
</evidence>
<feature type="region of interest" description="Disordered" evidence="1">
    <location>
        <begin position="80"/>
        <end position="123"/>
    </location>
</feature>
<sequence>MPINKSWMQSGRSSEDYFEGVESFFNYSYNHVKPDDSKIFCPCTKCSNRYRHLRYEVHEHLLFNRIKLTYTTWYLHGEDDDKDSDESDECDSDNDENDVASMEQDNDMHGLIEEGCPQDPNGDAHKFYKLLE</sequence>
<dbReference type="AlphaFoldDB" id="A0A6J5XHW1"/>
<dbReference type="EMBL" id="CAEKKB010000006">
    <property type="protein sequence ID" value="CAB4313526.1"/>
    <property type="molecule type" value="Genomic_DNA"/>
</dbReference>
<gene>
    <name evidence="3" type="ORF">ORAREDHAP_LOCUS36665</name>
</gene>